<accession>A0A6P8ZUK2</accession>
<organism evidence="3">
    <name type="scientific">Thrips palmi</name>
    <name type="common">Melon thrips</name>
    <dbReference type="NCBI Taxonomy" id="161013"/>
    <lineage>
        <taxon>Eukaryota</taxon>
        <taxon>Metazoa</taxon>
        <taxon>Ecdysozoa</taxon>
        <taxon>Arthropoda</taxon>
        <taxon>Hexapoda</taxon>
        <taxon>Insecta</taxon>
        <taxon>Pterygota</taxon>
        <taxon>Neoptera</taxon>
        <taxon>Paraneoptera</taxon>
        <taxon>Thysanoptera</taxon>
        <taxon>Terebrantia</taxon>
        <taxon>Thripoidea</taxon>
        <taxon>Thripidae</taxon>
        <taxon>Thrips</taxon>
    </lineage>
</organism>
<sequence length="622" mass="71704">MFRNRIKCNMCHFKSLSQAQLMNHYVRTHRYDPHFNVTCASEGCRATYSNWDSFKKHMKRKHRGAAHEDPIQNADINLGDNGDLGDQIQIDNRPDDAPEYVQELIGLDQVQWHAVKFLLMIRDKYRTSNVAMLKVLSGSEHLIQEYASFILSQIQEAANPNTNLIHVNRVQELLEEFPASSVFSHVSTKTMLDSFLVSSLGMIMPKMVKVGKGWRWKRKPTTKLVRTIHCAYSIPFLQCLKRLLQNPQVRSCVDNPKLSRDALKTILDGLYYKNSAIFSQHVNSLAIIFYYDEMEVDNPLGSKSHKLGMFYWVLANIYPEYRSTLQAHNLLMVAKYCHIVKYGIKKILAEFIEDIKVLETEGITITVNNVEKNYKGSVIFAAADTPAAALLGGFKKSVTKTIRMCRRCHTDQDRWRMYFREEYFHLRDVVSHTDHVAAVEDRTVTKATKLFWSRHYGINEGSVFMGLAAFDVTKCFPQDIMHVIAEGVLEVEMRVFLKFLCGNHFISLDILNRKLQHFDYGHLHRDKPSDIHSDHLDNSLRQSAAQMLCLAYVLPFVLGDLKCDDNNLQIEAKERLLCHTKLLQITTMCYAFVIPRAQLHLLAFAIESFMSNFKALYPEQMG</sequence>
<dbReference type="Proteomes" id="UP000515158">
    <property type="component" value="Unplaced"/>
</dbReference>
<name>A0A6P8ZUK2_THRPL</name>
<dbReference type="KEGG" id="tpal:117649902"/>
<dbReference type="GeneID" id="117649902"/>
<gene>
    <name evidence="3" type="primary">LOC117649902</name>
</gene>
<protein>
    <submittedName>
        <fullName evidence="3">Uncharacterized protein LOC117649902</fullName>
    </submittedName>
</protein>
<dbReference type="InterPro" id="IPR013087">
    <property type="entry name" value="Znf_C2H2_type"/>
</dbReference>
<dbReference type="PROSITE" id="PS00028">
    <property type="entry name" value="ZINC_FINGER_C2H2_1"/>
    <property type="match status" value="1"/>
</dbReference>
<dbReference type="AlphaFoldDB" id="A0A6P8ZUK2"/>
<feature type="domain" description="C2H2-type" evidence="1">
    <location>
        <begin position="39"/>
        <end position="62"/>
    </location>
</feature>
<dbReference type="SMART" id="SM00355">
    <property type="entry name" value="ZnF_C2H2"/>
    <property type="match status" value="2"/>
</dbReference>
<evidence type="ECO:0000313" key="2">
    <source>
        <dbReference type="Proteomes" id="UP000515158"/>
    </source>
</evidence>
<proteinExistence type="predicted"/>
<dbReference type="InParanoid" id="A0A6P8ZUK2"/>
<dbReference type="OrthoDB" id="7699125at2759"/>
<dbReference type="RefSeq" id="XP_034248978.1">
    <property type="nucleotide sequence ID" value="XM_034393087.1"/>
</dbReference>
<reference evidence="3" key="1">
    <citation type="submission" date="2025-08" db="UniProtKB">
        <authorList>
            <consortium name="RefSeq"/>
        </authorList>
    </citation>
    <scope>IDENTIFICATION</scope>
    <source>
        <tissue evidence="3">Total insect</tissue>
    </source>
</reference>
<keyword evidence="2" id="KW-1185">Reference proteome</keyword>
<evidence type="ECO:0000259" key="1">
    <source>
        <dbReference type="PROSITE" id="PS00028"/>
    </source>
</evidence>
<evidence type="ECO:0000313" key="3">
    <source>
        <dbReference type="RefSeq" id="XP_034248978.1"/>
    </source>
</evidence>